<evidence type="ECO:0000256" key="1">
    <source>
        <dbReference type="SAM" id="MobiDB-lite"/>
    </source>
</evidence>
<feature type="compositionally biased region" description="Polar residues" evidence="1">
    <location>
        <begin position="1"/>
        <end position="22"/>
    </location>
</feature>
<protein>
    <submittedName>
        <fullName evidence="2">Uncharacterized protein</fullName>
    </submittedName>
</protein>
<evidence type="ECO:0000313" key="2">
    <source>
        <dbReference type="EMBL" id="KMW68245.1"/>
    </source>
</evidence>
<dbReference type="EMBL" id="GG749459">
    <property type="protein sequence ID" value="KMW68245.1"/>
    <property type="molecule type" value="Genomic_DNA"/>
</dbReference>
<accession>A0A0J9ESV4</accession>
<reference evidence="2" key="1">
    <citation type="submission" date="2010-03" db="EMBL/GenBank/DDBJ databases">
        <title>Annotation of Blastomyces dermatitidis strain ATCC 18188.</title>
        <authorList>
            <consortium name="The Broad Institute Genome Sequencing Platform"/>
            <consortium name="Broad Institute Genome Sequencing Center for Infectious Disease."/>
            <person name="Cuomo C."/>
            <person name="Klein B."/>
            <person name="Sullivan T."/>
            <person name="Heitman J."/>
            <person name="Young S."/>
            <person name="Zeng Q."/>
            <person name="Gargeya S."/>
            <person name="Alvarado L."/>
            <person name="Berlin A.M."/>
            <person name="Chapman S.B."/>
            <person name="Chen Z."/>
            <person name="Freedman E."/>
            <person name="Gellesch M."/>
            <person name="Goldberg J."/>
            <person name="Griggs A."/>
            <person name="Gujja S."/>
            <person name="Heilman E."/>
            <person name="Heiman D."/>
            <person name="Howarth C."/>
            <person name="Mehta T."/>
            <person name="Neiman D."/>
            <person name="Pearson M."/>
            <person name="Roberts A."/>
            <person name="Saif S."/>
            <person name="Shea T."/>
            <person name="Shenoy N."/>
            <person name="Sisk P."/>
            <person name="Stolte C."/>
            <person name="Sykes S."/>
            <person name="White J."/>
            <person name="Yandava C."/>
            <person name="Haas B."/>
            <person name="Nusbaum C."/>
            <person name="Birren B."/>
        </authorList>
    </citation>
    <scope>NUCLEOTIDE SEQUENCE</scope>
    <source>
        <strain evidence="2">ATCC 18188</strain>
    </source>
</reference>
<organism evidence="2">
    <name type="scientific">Ajellomyces dermatitidis (strain ATCC 18188 / CBS 674.68)</name>
    <name type="common">Blastomyces dermatitidis</name>
    <dbReference type="NCBI Taxonomy" id="653446"/>
    <lineage>
        <taxon>Eukaryota</taxon>
        <taxon>Fungi</taxon>
        <taxon>Dikarya</taxon>
        <taxon>Ascomycota</taxon>
        <taxon>Pezizomycotina</taxon>
        <taxon>Eurotiomycetes</taxon>
        <taxon>Eurotiomycetidae</taxon>
        <taxon>Onygenales</taxon>
        <taxon>Ajellomycetaceae</taxon>
        <taxon>Blastomyces</taxon>
    </lineage>
</organism>
<dbReference type="AlphaFoldDB" id="A0A0J9ESV4"/>
<proteinExistence type="predicted"/>
<feature type="region of interest" description="Disordered" evidence="1">
    <location>
        <begin position="1"/>
        <end position="29"/>
    </location>
</feature>
<dbReference type="Proteomes" id="UP000007802">
    <property type="component" value="Unassembled WGS sequence"/>
</dbReference>
<sequence>MKKSQNSADSTQQHLKQGSDSSSNDHTESYIIILAEEGGGVATAAEGAENEPDADVLINRITAAVREAEEDVTMRVMLLQLIDTVIFNLAFLTVTEATVASQRCLLTRKCQNKPSTILQE</sequence>
<gene>
    <name evidence="2" type="ORF">BDDG_12684</name>
</gene>
<name>A0A0J9ESV4_AJEDA</name>